<name>A0AAV2KJA6_KNICA</name>
<evidence type="ECO:0000313" key="2">
    <source>
        <dbReference type="Proteomes" id="UP001497482"/>
    </source>
</evidence>
<reference evidence="1 2" key="1">
    <citation type="submission" date="2024-04" db="EMBL/GenBank/DDBJ databases">
        <authorList>
            <person name="Waldvogel A.-M."/>
            <person name="Schoenle A."/>
        </authorList>
    </citation>
    <scope>NUCLEOTIDE SEQUENCE [LARGE SCALE GENOMIC DNA]</scope>
</reference>
<protein>
    <submittedName>
        <fullName evidence="1">Uncharacterized protein</fullName>
    </submittedName>
</protein>
<dbReference type="EMBL" id="OZ035840">
    <property type="protein sequence ID" value="CAL1589030.1"/>
    <property type="molecule type" value="Genomic_DNA"/>
</dbReference>
<gene>
    <name evidence="1" type="ORF">KC01_LOCUS18719</name>
</gene>
<keyword evidence="2" id="KW-1185">Reference proteome</keyword>
<proteinExistence type="predicted"/>
<dbReference type="Proteomes" id="UP001497482">
    <property type="component" value="Chromosome 18"/>
</dbReference>
<organism evidence="1 2">
    <name type="scientific">Knipowitschia caucasica</name>
    <name type="common">Caucasian dwarf goby</name>
    <name type="synonym">Pomatoschistus caucasicus</name>
    <dbReference type="NCBI Taxonomy" id="637954"/>
    <lineage>
        <taxon>Eukaryota</taxon>
        <taxon>Metazoa</taxon>
        <taxon>Chordata</taxon>
        <taxon>Craniata</taxon>
        <taxon>Vertebrata</taxon>
        <taxon>Euteleostomi</taxon>
        <taxon>Actinopterygii</taxon>
        <taxon>Neopterygii</taxon>
        <taxon>Teleostei</taxon>
        <taxon>Neoteleostei</taxon>
        <taxon>Acanthomorphata</taxon>
        <taxon>Gobiaria</taxon>
        <taxon>Gobiiformes</taxon>
        <taxon>Gobioidei</taxon>
        <taxon>Gobiidae</taxon>
        <taxon>Gobiinae</taxon>
        <taxon>Knipowitschia</taxon>
    </lineage>
</organism>
<evidence type="ECO:0000313" key="1">
    <source>
        <dbReference type="EMBL" id="CAL1589030.1"/>
    </source>
</evidence>
<dbReference type="AlphaFoldDB" id="A0AAV2KJA6"/>
<sequence>MLGYILTWVKHEVNAAENTQLGPAEHQHLSLTLPTPLHPPVFSSCPSNQVQISKAPQFYLSTKFQIIKIN</sequence>
<accession>A0AAV2KJA6</accession>